<protein>
    <submittedName>
        <fullName evidence="5">Fibronectin type III domain-containing protein</fullName>
    </submittedName>
</protein>
<feature type="signal peptide" evidence="3">
    <location>
        <begin position="1"/>
        <end position="26"/>
    </location>
</feature>
<keyword evidence="6" id="KW-1185">Reference proteome</keyword>
<organism evidence="5 6">
    <name type="scientific">Thiospirillum jenense</name>
    <dbReference type="NCBI Taxonomy" id="1653858"/>
    <lineage>
        <taxon>Bacteria</taxon>
        <taxon>Pseudomonadati</taxon>
        <taxon>Pseudomonadota</taxon>
        <taxon>Gammaproteobacteria</taxon>
        <taxon>Chromatiales</taxon>
        <taxon>Chromatiaceae</taxon>
        <taxon>Thiospirillum</taxon>
    </lineage>
</organism>
<dbReference type="SMART" id="SM00060">
    <property type="entry name" value="FN3"/>
    <property type="match status" value="1"/>
</dbReference>
<keyword evidence="2" id="KW-0472">Membrane</keyword>
<keyword evidence="1" id="KW-0677">Repeat</keyword>
<dbReference type="InterPro" id="IPR024079">
    <property type="entry name" value="MetalloPept_cat_dom_sf"/>
</dbReference>
<feature type="chain" id="PRO_5032912669" evidence="3">
    <location>
        <begin position="27"/>
        <end position="695"/>
    </location>
</feature>
<feature type="transmembrane region" description="Helical" evidence="2">
    <location>
        <begin position="42"/>
        <end position="62"/>
    </location>
</feature>
<dbReference type="CDD" id="cd00063">
    <property type="entry name" value="FN3"/>
    <property type="match status" value="1"/>
</dbReference>
<gene>
    <name evidence="5" type="ORF">HUK38_03620</name>
</gene>
<dbReference type="Gene3D" id="3.40.390.10">
    <property type="entry name" value="Collagenase (Catalytic Domain)"/>
    <property type="match status" value="1"/>
</dbReference>
<dbReference type="InterPro" id="IPR003961">
    <property type="entry name" value="FN3_dom"/>
</dbReference>
<dbReference type="PANTHER" id="PTHR13817:SF73">
    <property type="entry name" value="FIBRONECTIN TYPE-III DOMAIN-CONTAINING PROTEIN"/>
    <property type="match status" value="1"/>
</dbReference>
<dbReference type="PROSITE" id="PS50853">
    <property type="entry name" value="FN3"/>
    <property type="match status" value="1"/>
</dbReference>
<dbReference type="RefSeq" id="WP_182582566.1">
    <property type="nucleotide sequence ID" value="NZ_JABVCQ010000006.1"/>
</dbReference>
<dbReference type="Pfam" id="PF13688">
    <property type="entry name" value="Reprolysin_5"/>
    <property type="match status" value="1"/>
</dbReference>
<evidence type="ECO:0000256" key="3">
    <source>
        <dbReference type="SAM" id="SignalP"/>
    </source>
</evidence>
<dbReference type="Pfam" id="PF17957">
    <property type="entry name" value="Big_7"/>
    <property type="match status" value="1"/>
</dbReference>
<keyword evidence="2" id="KW-0812">Transmembrane</keyword>
<dbReference type="Gene3D" id="2.60.40.10">
    <property type="entry name" value="Immunoglobulins"/>
    <property type="match status" value="2"/>
</dbReference>
<evidence type="ECO:0000259" key="4">
    <source>
        <dbReference type="PROSITE" id="PS50853"/>
    </source>
</evidence>
<evidence type="ECO:0000256" key="2">
    <source>
        <dbReference type="SAM" id="Phobius"/>
    </source>
</evidence>
<dbReference type="SUPFAM" id="SSF49265">
    <property type="entry name" value="Fibronectin type III"/>
    <property type="match status" value="1"/>
</dbReference>
<accession>A0A839HE77</accession>
<dbReference type="PANTHER" id="PTHR13817">
    <property type="entry name" value="TITIN"/>
    <property type="match status" value="1"/>
</dbReference>
<dbReference type="InterPro" id="IPR050964">
    <property type="entry name" value="Striated_Muscle_Regulatory"/>
</dbReference>
<evidence type="ECO:0000313" key="6">
    <source>
        <dbReference type="Proteomes" id="UP000548632"/>
    </source>
</evidence>
<feature type="domain" description="Fibronectin type-III" evidence="4">
    <location>
        <begin position="512"/>
        <end position="603"/>
    </location>
</feature>
<name>A0A839HE77_9GAMM</name>
<proteinExistence type="predicted"/>
<dbReference type="InterPro" id="IPR013783">
    <property type="entry name" value="Ig-like_fold"/>
</dbReference>
<dbReference type="SUPFAM" id="SSF55486">
    <property type="entry name" value="Metalloproteases ('zincins'), catalytic domain"/>
    <property type="match status" value="1"/>
</dbReference>
<feature type="transmembrane region" description="Helical" evidence="2">
    <location>
        <begin position="74"/>
        <end position="94"/>
    </location>
</feature>
<comment type="caution">
    <text evidence="5">The sequence shown here is derived from an EMBL/GenBank/DDBJ whole genome shotgun (WGS) entry which is preliminary data.</text>
</comment>
<dbReference type="EMBL" id="JABVCQ010000006">
    <property type="protein sequence ID" value="MBB1125319.1"/>
    <property type="molecule type" value="Genomic_DNA"/>
</dbReference>
<sequence length="695" mass="74184">MNTPPRPIQFTAASTLLLATSSTAFANPIELNWFYTLPNSILSAMIVLLSISLIWMGLITYRRRRPAKINNRRAGYYATMTGSLLGVLIAITAADPWNAYITQQLMQLPATAAAPETPPGQARRLFDDPDDQYRNQPPRSERALIALAERHVGIDPNALNEDMLELELADDLSVTAVRIKTEQMQGGTAWIGQIDGDDGSQVILASKGRTLAGTVLTQGRLFEIVYVNGKTHAVRELDQSQLPQDDPEAPVPEVDGDIATDGTSTTITTTSAPAGTKQMIDLMVVYSPQAVSKMGTEDALKSTITAAIAAANTAYDNSQINVALNPVYYGQVNYTEPATMPTALTQLQSKTDGIIDDIHALRDQYSADLVVLVDTNTDYCGYGYIMNSSYTSSAFAPYAFAVVNYSCLSLNSLAHEIGHLQGNQHNTESTTSTGAYSYSYGYRVCGIFRDIMSYDCPTPNTGTPRVLHFSNPNVTYQGLATGSSTANAAQTINNTAAIVANFRVPLTTPPNAPTNLLATANTTNNSISLNWSDNAATETGYKVQSSLDGSNWTDIATLNSNATSYTDSNLISGMSYSYRVYAYNGIGNSAFSNTVTQSLSAPQADTSAPTVTVNGITNGGTVSGNSLTISATASDNIGVTSMKLYIDNSLKSSSSSGTLSYNWNIKKLSSGSHTVRVDATDAANNLGTISVSVTK</sequence>
<reference evidence="5 6" key="1">
    <citation type="journal article" date="2020" name="Arch. Microbiol.">
        <title>The genome sequence of the giant phototrophic gammaproteobacterium Thiospirillum jenense gives insight into its physiological properties and phylogenetic relationships.</title>
        <authorList>
            <person name="Imhoff J.F."/>
            <person name="Meyer T.E."/>
            <person name="Kyndt J.A."/>
        </authorList>
    </citation>
    <scope>NUCLEOTIDE SEQUENCE [LARGE SCALE GENOMIC DNA]</scope>
    <source>
        <strain evidence="5 6">DSM 216</strain>
    </source>
</reference>
<dbReference type="Pfam" id="PF00041">
    <property type="entry name" value="fn3"/>
    <property type="match status" value="1"/>
</dbReference>
<dbReference type="InterPro" id="IPR036116">
    <property type="entry name" value="FN3_sf"/>
</dbReference>
<evidence type="ECO:0000313" key="5">
    <source>
        <dbReference type="EMBL" id="MBB1125319.1"/>
    </source>
</evidence>
<dbReference type="GO" id="GO:0008237">
    <property type="term" value="F:metallopeptidase activity"/>
    <property type="evidence" value="ECO:0007669"/>
    <property type="project" value="InterPro"/>
</dbReference>
<dbReference type="Proteomes" id="UP000548632">
    <property type="component" value="Unassembled WGS sequence"/>
</dbReference>
<keyword evidence="3" id="KW-0732">Signal</keyword>
<evidence type="ECO:0000256" key="1">
    <source>
        <dbReference type="ARBA" id="ARBA00022737"/>
    </source>
</evidence>
<dbReference type="AlphaFoldDB" id="A0A839HE77"/>
<keyword evidence="2" id="KW-1133">Transmembrane helix</keyword>